<keyword evidence="4" id="KW-1185">Reference proteome</keyword>
<gene>
    <name evidence="3" type="ORF">J2S20_000110</name>
</gene>
<evidence type="ECO:0000259" key="2">
    <source>
        <dbReference type="Pfam" id="PF13556"/>
    </source>
</evidence>
<dbReference type="Proteomes" id="UP001241537">
    <property type="component" value="Unassembled WGS sequence"/>
</dbReference>
<reference evidence="3" key="1">
    <citation type="submission" date="2023-07" db="EMBL/GenBank/DDBJ databases">
        <title>Genomic Encyclopedia of Type Strains, Phase IV (KMG-IV): sequencing the most valuable type-strain genomes for metagenomic binning, comparative biology and taxonomic classification.</title>
        <authorList>
            <person name="Goeker M."/>
        </authorList>
    </citation>
    <scope>NUCLEOTIDE SEQUENCE</scope>
    <source>
        <strain evidence="3">DSM 19659</strain>
    </source>
</reference>
<evidence type="ECO:0000313" key="4">
    <source>
        <dbReference type="Proteomes" id="UP001241537"/>
    </source>
</evidence>
<protein>
    <recommendedName>
        <fullName evidence="5">PucR family transcriptional regulator</fullName>
    </recommendedName>
</protein>
<dbReference type="EMBL" id="JAUSTO010000001">
    <property type="protein sequence ID" value="MDQ0151436.1"/>
    <property type="molecule type" value="Genomic_DNA"/>
</dbReference>
<dbReference type="InterPro" id="IPR012914">
    <property type="entry name" value="PucR_dom"/>
</dbReference>
<dbReference type="PANTHER" id="PTHR33744:SF15">
    <property type="entry name" value="CARBOHYDRATE DIACID REGULATOR"/>
    <property type="match status" value="1"/>
</dbReference>
<dbReference type="Pfam" id="PF07905">
    <property type="entry name" value="PucR"/>
    <property type="match status" value="1"/>
</dbReference>
<sequence length="393" mass="43258">MALTISDILNRRLFPGLRLASGIRGIENRVTWVNIMEILDSPDTIKPGELLITTGYGLADRGKYGDLIARLKSRGISGIAIQTGYYIDQIPDFILEDANCHALPILNLPPDYSFSDILRTLIGEIGAEPELLTPSGFDAGYFQQTLSEQFTEEEAHAGDADRPALFGSGSCLLCLRAVNANAVQAEAVDTALRRIGSALSSRSARCLSAFRSGGQGCFLLRLKEGVSFAALSHDIQIQLTLISEQSGINFYLGADAVPSADALSRAFRNSAHCLALLRKIEARRGVCTNESYSFIESLGTLYLTGRTVFVQSKPLQLLLEKDRSKGSEYVLTLRIYLSENCNTTRTAERLFIHRHTLLNRLKTIRELCGIDLQSYYSRTALSCALMLHDFYGV</sequence>
<dbReference type="InterPro" id="IPR025736">
    <property type="entry name" value="PucR_C-HTH_dom"/>
</dbReference>
<evidence type="ECO:0000259" key="1">
    <source>
        <dbReference type="Pfam" id="PF07905"/>
    </source>
</evidence>
<accession>A0AAE4AKK0</accession>
<comment type="caution">
    <text evidence="3">The sequence shown here is derived from an EMBL/GenBank/DDBJ whole genome shotgun (WGS) entry which is preliminary data.</text>
</comment>
<feature type="domain" description="Purine catabolism PurC-like" evidence="1">
    <location>
        <begin position="7"/>
        <end position="124"/>
    </location>
</feature>
<dbReference type="InterPro" id="IPR042070">
    <property type="entry name" value="PucR_C-HTH_sf"/>
</dbReference>
<dbReference type="InterPro" id="IPR051448">
    <property type="entry name" value="CdaR-like_regulators"/>
</dbReference>
<evidence type="ECO:0000313" key="3">
    <source>
        <dbReference type="EMBL" id="MDQ0151436.1"/>
    </source>
</evidence>
<dbReference type="AlphaFoldDB" id="A0AAE4AKK0"/>
<feature type="domain" description="PucR C-terminal helix-turn-helix" evidence="2">
    <location>
        <begin position="330"/>
        <end position="386"/>
    </location>
</feature>
<name>A0AAE4AKK0_9FIRM</name>
<organism evidence="3 4">
    <name type="scientific">Moryella indoligenes</name>
    <dbReference type="NCBI Taxonomy" id="371674"/>
    <lineage>
        <taxon>Bacteria</taxon>
        <taxon>Bacillati</taxon>
        <taxon>Bacillota</taxon>
        <taxon>Clostridia</taxon>
        <taxon>Lachnospirales</taxon>
        <taxon>Lachnospiraceae</taxon>
        <taxon>Moryella</taxon>
    </lineage>
</organism>
<dbReference type="RefSeq" id="WP_307251910.1">
    <property type="nucleotide sequence ID" value="NZ_JAUSTO010000001.1"/>
</dbReference>
<dbReference type="Gene3D" id="1.10.10.2840">
    <property type="entry name" value="PucR C-terminal helix-turn-helix domain"/>
    <property type="match status" value="1"/>
</dbReference>
<dbReference type="Pfam" id="PF13556">
    <property type="entry name" value="HTH_30"/>
    <property type="match status" value="1"/>
</dbReference>
<evidence type="ECO:0008006" key="5">
    <source>
        <dbReference type="Google" id="ProtNLM"/>
    </source>
</evidence>
<proteinExistence type="predicted"/>
<dbReference type="PANTHER" id="PTHR33744">
    <property type="entry name" value="CARBOHYDRATE DIACID REGULATOR"/>
    <property type="match status" value="1"/>
</dbReference>